<name>A0A9J6GR58_HAELO</name>
<dbReference type="VEuPathDB" id="VectorBase:HLOH_046628"/>
<evidence type="ECO:0000256" key="1">
    <source>
        <dbReference type="SAM" id="MobiDB-lite"/>
    </source>
</evidence>
<keyword evidence="3" id="KW-1185">Reference proteome</keyword>
<feature type="region of interest" description="Disordered" evidence="1">
    <location>
        <begin position="1"/>
        <end position="20"/>
    </location>
</feature>
<gene>
    <name evidence="2" type="ORF">HPB48_016671</name>
</gene>
<feature type="region of interest" description="Disordered" evidence="1">
    <location>
        <begin position="63"/>
        <end position="96"/>
    </location>
</feature>
<evidence type="ECO:0000313" key="2">
    <source>
        <dbReference type="EMBL" id="KAH9381062.1"/>
    </source>
</evidence>
<proteinExistence type="predicted"/>
<dbReference type="Proteomes" id="UP000821853">
    <property type="component" value="Chromosome 9"/>
</dbReference>
<accession>A0A9J6GR58</accession>
<sequence length="96" mass="11132">MRQQNRDLRKTQRDIERDRRELEKQEKQLQWLTTFRASLFNVVDVVQILARFIQVCTILAKAAGATHARQRQTRERNGNNRKGTLGASPLAYAGSH</sequence>
<reference evidence="2 3" key="1">
    <citation type="journal article" date="2020" name="Cell">
        <title>Large-Scale Comparative Analyses of Tick Genomes Elucidate Their Genetic Diversity and Vector Capacities.</title>
        <authorList>
            <consortium name="Tick Genome and Microbiome Consortium (TIGMIC)"/>
            <person name="Jia N."/>
            <person name="Wang J."/>
            <person name="Shi W."/>
            <person name="Du L."/>
            <person name="Sun Y."/>
            <person name="Zhan W."/>
            <person name="Jiang J.F."/>
            <person name="Wang Q."/>
            <person name="Zhang B."/>
            <person name="Ji P."/>
            <person name="Bell-Sakyi L."/>
            <person name="Cui X.M."/>
            <person name="Yuan T.T."/>
            <person name="Jiang B.G."/>
            <person name="Yang W.F."/>
            <person name="Lam T.T."/>
            <person name="Chang Q.C."/>
            <person name="Ding S.J."/>
            <person name="Wang X.J."/>
            <person name="Zhu J.G."/>
            <person name="Ruan X.D."/>
            <person name="Zhao L."/>
            <person name="Wei J.T."/>
            <person name="Ye R.Z."/>
            <person name="Que T.C."/>
            <person name="Du C.H."/>
            <person name="Zhou Y.H."/>
            <person name="Cheng J.X."/>
            <person name="Dai P.F."/>
            <person name="Guo W.B."/>
            <person name="Han X.H."/>
            <person name="Huang E.J."/>
            <person name="Li L.F."/>
            <person name="Wei W."/>
            <person name="Gao Y.C."/>
            <person name="Liu J.Z."/>
            <person name="Shao H.Z."/>
            <person name="Wang X."/>
            <person name="Wang C.C."/>
            <person name="Yang T.C."/>
            <person name="Huo Q.B."/>
            <person name="Li W."/>
            <person name="Chen H.Y."/>
            <person name="Chen S.E."/>
            <person name="Zhou L.G."/>
            <person name="Ni X.B."/>
            <person name="Tian J.H."/>
            <person name="Sheng Y."/>
            <person name="Liu T."/>
            <person name="Pan Y.S."/>
            <person name="Xia L.Y."/>
            <person name="Li J."/>
            <person name="Zhao F."/>
            <person name="Cao W.C."/>
        </authorList>
    </citation>
    <scope>NUCLEOTIDE SEQUENCE [LARGE SCALE GENOMIC DNA]</scope>
    <source>
        <strain evidence="2">HaeL-2018</strain>
    </source>
</reference>
<dbReference type="AlphaFoldDB" id="A0A9J6GR58"/>
<organism evidence="2 3">
    <name type="scientific">Haemaphysalis longicornis</name>
    <name type="common">Bush tick</name>
    <dbReference type="NCBI Taxonomy" id="44386"/>
    <lineage>
        <taxon>Eukaryota</taxon>
        <taxon>Metazoa</taxon>
        <taxon>Ecdysozoa</taxon>
        <taxon>Arthropoda</taxon>
        <taxon>Chelicerata</taxon>
        <taxon>Arachnida</taxon>
        <taxon>Acari</taxon>
        <taxon>Parasitiformes</taxon>
        <taxon>Ixodida</taxon>
        <taxon>Ixodoidea</taxon>
        <taxon>Ixodidae</taxon>
        <taxon>Haemaphysalinae</taxon>
        <taxon>Haemaphysalis</taxon>
    </lineage>
</organism>
<protein>
    <submittedName>
        <fullName evidence="2">Uncharacterized protein</fullName>
    </submittedName>
</protein>
<comment type="caution">
    <text evidence="2">The sequence shown here is derived from an EMBL/GenBank/DDBJ whole genome shotgun (WGS) entry which is preliminary data.</text>
</comment>
<dbReference type="EMBL" id="JABSTR010000011">
    <property type="protein sequence ID" value="KAH9381062.1"/>
    <property type="molecule type" value="Genomic_DNA"/>
</dbReference>
<evidence type="ECO:0000313" key="3">
    <source>
        <dbReference type="Proteomes" id="UP000821853"/>
    </source>
</evidence>